<keyword evidence="4" id="KW-0067">ATP-binding</keyword>
<evidence type="ECO:0000256" key="4">
    <source>
        <dbReference type="ARBA" id="ARBA00022840"/>
    </source>
</evidence>
<evidence type="ECO:0000256" key="2">
    <source>
        <dbReference type="ARBA" id="ARBA00022801"/>
    </source>
</evidence>
<keyword evidence="3" id="KW-0347">Helicase</keyword>
<organism evidence="8 9">
    <name type="scientific">Agromyces atrinae</name>
    <dbReference type="NCBI Taxonomy" id="592376"/>
    <lineage>
        <taxon>Bacteria</taxon>
        <taxon>Bacillati</taxon>
        <taxon>Actinomycetota</taxon>
        <taxon>Actinomycetes</taxon>
        <taxon>Micrococcales</taxon>
        <taxon>Microbacteriaceae</taxon>
        <taxon>Agromyces</taxon>
    </lineage>
</organism>
<dbReference type="InterPro" id="IPR041679">
    <property type="entry name" value="DNA2/NAM7-like_C"/>
</dbReference>
<reference evidence="7 10" key="2">
    <citation type="submission" date="2020-07" db="EMBL/GenBank/DDBJ databases">
        <title>Sequencing the genomes of 1000 actinobacteria strains.</title>
        <authorList>
            <person name="Klenk H.-P."/>
        </authorList>
    </citation>
    <scope>NUCLEOTIDE SEQUENCE [LARGE SCALE GENOMIC DNA]</scope>
    <source>
        <strain evidence="7 10">DSM 23870</strain>
    </source>
</reference>
<dbReference type="OrthoDB" id="9757917at2"/>
<dbReference type="InterPro" id="IPR047187">
    <property type="entry name" value="SF1_C_Upf1"/>
</dbReference>
<dbReference type="CDD" id="cd17934">
    <property type="entry name" value="DEXXQc_Upf1-like"/>
    <property type="match status" value="1"/>
</dbReference>
<protein>
    <submittedName>
        <fullName evidence="8">TM0106 family RecB-like putative nuclease</fullName>
    </submittedName>
</protein>
<comment type="caution">
    <text evidence="8">The sequence shown here is derived from an EMBL/GenBank/DDBJ whole genome shotgun (WGS) entry which is preliminary data.</text>
</comment>
<dbReference type="Proteomes" id="UP000292686">
    <property type="component" value="Unassembled WGS sequence"/>
</dbReference>
<dbReference type="GO" id="GO:0005524">
    <property type="term" value="F:ATP binding"/>
    <property type="evidence" value="ECO:0007669"/>
    <property type="project" value="UniProtKB-KW"/>
</dbReference>
<dbReference type="EMBL" id="SDPM01000008">
    <property type="protein sequence ID" value="RXZ85600.1"/>
    <property type="molecule type" value="Genomic_DNA"/>
</dbReference>
<evidence type="ECO:0000259" key="5">
    <source>
        <dbReference type="Pfam" id="PF13087"/>
    </source>
</evidence>
<sequence length="1170" mass="126620">MFILENGDGSGDRVILSASDLTNASKCEFAFLRKLDARRRRGEAVPDPVDDMLARTAALGDEHEARVLDQYRREANVVEFERATLTDEGLRAAAETTREAFEARTPVVFQATFFDGGFLGYADFIVLGDDGRYLVQDTKLARRARVTALLQLAAYVDQLEKLGIPVADEVELLLGDGSVSRHAVDDIMPVFRKRWRRLRAIVDERDGEGGVSGAAVAWGDDRYTVCGQCATCSSEIETHRDVLLVAGMRVLQRERLIAAGIRSIDDLAELDGSVSVAGIGGSTLAGLAAQARLQVEASALPAGSPPPVEVFSPSALAVLPQPDPGDVFFDFEGDPLYTEGDGMRWGLDYLFGLIESDGTFRAWWAHDFAEERVALEQFLAYIAARRAIFPGMHIYHYASYERTHLLSIAARHGVGEHEVDELLREHALVDLYPLVRKALRVGSASYSIKKLEPLYMPAARAGEVTNAGDSITEYVLARSLTASGDAVGGQRVLDEIADYNRYDCESTLGLRDWLLEQASSRGVALRGAPDDDPRDPVEPSPLARELARYAGDPLDPERTDDQTAAALAAAAIDYHQREHKSFWWGHFSRLVEPLDEWTDTRDVFRVESARVMRDWYREGRQRTDRRELLLTGEWAPGSKPAPSDRTGPFLVYEFPGPYADLRADAGSRSARAIRIVSVGDDGSVIVEETLPSDAAPHRLVPSAITPSPPPPPGEQKPAIEAWARAIVDGWVGEELLLPDSEGRPAPRSWPADPMVDLLRRRPPRGTGLVPAVDGDVQAAVVESLRGLDGSYLAVQGPPGTGKTYLGSHVIARLVTEFGWRIGVVAQSHAVVENLLSAVVSAGLPARLVGKVPKDAAAVETPFTPLPRNGHLAFAAENPSGFVIGGTAWDFANPARVRRRSLDLLVIDEAGQFSLASTIAASVSARNLLLLGDPQQLPQVSQGTHPEPVDTSALGWIAHGHDVLPPELGYFLAESRRMHPAVAQAVSKLSYEGQLHSHATASGRSLDGVAAGVYAVPVEHAGNATESPEEAHAVLGLVESLLGREWVSAEGEAPRPLEASDIIVVTPYNAQLALVRDVVDSAGHDGVRVGTVDKFQGQEAAIAIVSLAASSSSDVPRGMEFLLMKNRLNVAVSRAKWAAYLVYSPALTEYLPATPRGVAELSAFIHLVERD</sequence>
<dbReference type="InterPro" id="IPR027417">
    <property type="entry name" value="P-loop_NTPase"/>
</dbReference>
<dbReference type="GO" id="GO:0043139">
    <property type="term" value="F:5'-3' DNA helicase activity"/>
    <property type="evidence" value="ECO:0007669"/>
    <property type="project" value="TreeGrafter"/>
</dbReference>
<feature type="domain" description="DNA2/NAM7 helicase-like C-terminal" evidence="5">
    <location>
        <begin position="969"/>
        <end position="1141"/>
    </location>
</feature>
<dbReference type="NCBIfam" id="TIGR03491">
    <property type="entry name" value="TM0106 family RecB-like putative nuclease"/>
    <property type="match status" value="1"/>
</dbReference>
<dbReference type="Pfam" id="PF13604">
    <property type="entry name" value="AAA_30"/>
    <property type="match status" value="1"/>
</dbReference>
<dbReference type="RefSeq" id="WP_129176238.1">
    <property type="nucleotide sequence ID" value="NZ_JACCBI010000001.1"/>
</dbReference>
<dbReference type="EMBL" id="JACCBI010000001">
    <property type="protein sequence ID" value="NYD68355.1"/>
    <property type="molecule type" value="Genomic_DNA"/>
</dbReference>
<gene>
    <name evidence="7" type="ORF">BJ972_002874</name>
    <name evidence="8" type="ORF">ESP50_13955</name>
</gene>
<dbReference type="PANTHER" id="PTHR43788:SF8">
    <property type="entry name" value="DNA-BINDING PROTEIN SMUBP-2"/>
    <property type="match status" value="1"/>
</dbReference>
<dbReference type="AlphaFoldDB" id="A0A4Q2M921"/>
<accession>A0A4Q2M921</accession>
<evidence type="ECO:0000313" key="7">
    <source>
        <dbReference type="EMBL" id="NYD68355.1"/>
    </source>
</evidence>
<dbReference type="Pfam" id="PF13087">
    <property type="entry name" value="AAA_12"/>
    <property type="match status" value="1"/>
</dbReference>
<reference evidence="8 9" key="1">
    <citation type="submission" date="2019-01" db="EMBL/GenBank/DDBJ databases">
        <title>Agromyces.</title>
        <authorList>
            <person name="Li J."/>
        </authorList>
    </citation>
    <scope>NUCLEOTIDE SEQUENCE [LARGE SCALE GENOMIC DNA]</scope>
    <source>
        <strain evidence="8 9">DSM 23870</strain>
    </source>
</reference>
<evidence type="ECO:0000259" key="6">
    <source>
        <dbReference type="Pfam" id="PF13482"/>
    </source>
</evidence>
<evidence type="ECO:0000313" key="10">
    <source>
        <dbReference type="Proteomes" id="UP000581087"/>
    </source>
</evidence>
<keyword evidence="2" id="KW-0378">Hydrolase</keyword>
<evidence type="ECO:0000256" key="3">
    <source>
        <dbReference type="ARBA" id="ARBA00022806"/>
    </source>
</evidence>
<keyword evidence="9" id="KW-1185">Reference proteome</keyword>
<dbReference type="Pfam" id="PF13482">
    <property type="entry name" value="RNase_H_2"/>
    <property type="match status" value="1"/>
</dbReference>
<dbReference type="InterPro" id="IPR019993">
    <property type="entry name" value="RecB_nuclease_TM0106_put"/>
</dbReference>
<proteinExistence type="predicted"/>
<feature type="domain" description="YprB ribonuclease H-like" evidence="6">
    <location>
        <begin position="327"/>
        <end position="514"/>
    </location>
</feature>
<name>A0A4Q2M921_9MICO</name>
<evidence type="ECO:0000256" key="1">
    <source>
        <dbReference type="ARBA" id="ARBA00022741"/>
    </source>
</evidence>
<keyword evidence="1" id="KW-0547">Nucleotide-binding</keyword>
<dbReference type="GO" id="GO:0016787">
    <property type="term" value="F:hydrolase activity"/>
    <property type="evidence" value="ECO:0007669"/>
    <property type="project" value="UniProtKB-KW"/>
</dbReference>
<dbReference type="InterPro" id="IPR038720">
    <property type="entry name" value="YprB_RNase_H-like_dom"/>
</dbReference>
<dbReference type="CDD" id="cd18808">
    <property type="entry name" value="SF1_C_Upf1"/>
    <property type="match status" value="1"/>
</dbReference>
<dbReference type="PANTHER" id="PTHR43788">
    <property type="entry name" value="DNA2/NAM7 HELICASE FAMILY MEMBER"/>
    <property type="match status" value="1"/>
</dbReference>
<dbReference type="Proteomes" id="UP000581087">
    <property type="component" value="Unassembled WGS sequence"/>
</dbReference>
<dbReference type="SUPFAM" id="SSF52540">
    <property type="entry name" value="P-loop containing nucleoside triphosphate hydrolases"/>
    <property type="match status" value="1"/>
</dbReference>
<dbReference type="InterPro" id="IPR050534">
    <property type="entry name" value="Coronavir_polyprotein_1ab"/>
</dbReference>
<dbReference type="Gene3D" id="3.40.50.300">
    <property type="entry name" value="P-loop containing nucleotide triphosphate hydrolases"/>
    <property type="match status" value="2"/>
</dbReference>
<evidence type="ECO:0000313" key="8">
    <source>
        <dbReference type="EMBL" id="RXZ85600.1"/>
    </source>
</evidence>
<evidence type="ECO:0000313" key="9">
    <source>
        <dbReference type="Proteomes" id="UP000292686"/>
    </source>
</evidence>